<organism evidence="7 8">
    <name type="scientific">Rhodotorula paludigena</name>
    <dbReference type="NCBI Taxonomy" id="86838"/>
    <lineage>
        <taxon>Eukaryota</taxon>
        <taxon>Fungi</taxon>
        <taxon>Dikarya</taxon>
        <taxon>Basidiomycota</taxon>
        <taxon>Pucciniomycotina</taxon>
        <taxon>Microbotryomycetes</taxon>
        <taxon>Sporidiobolales</taxon>
        <taxon>Sporidiobolaceae</taxon>
        <taxon>Rhodotorula</taxon>
    </lineage>
</organism>
<dbReference type="Proteomes" id="UP001342314">
    <property type="component" value="Unassembled WGS sequence"/>
</dbReference>
<evidence type="ECO:0000256" key="2">
    <source>
        <dbReference type="ARBA" id="ARBA00022679"/>
    </source>
</evidence>
<dbReference type="Pfam" id="PF02574">
    <property type="entry name" value="S-methyl_trans"/>
    <property type="match status" value="1"/>
</dbReference>
<evidence type="ECO:0000313" key="8">
    <source>
        <dbReference type="Proteomes" id="UP001342314"/>
    </source>
</evidence>
<protein>
    <recommendedName>
        <fullName evidence="6">Hcy-binding domain-containing protein</fullName>
    </recommendedName>
</protein>
<evidence type="ECO:0000259" key="6">
    <source>
        <dbReference type="PROSITE" id="PS50970"/>
    </source>
</evidence>
<evidence type="ECO:0000313" key="7">
    <source>
        <dbReference type="EMBL" id="GJN87610.1"/>
    </source>
</evidence>
<feature type="binding site" evidence="5">
    <location>
        <position position="319"/>
    </location>
    <ligand>
        <name>Zn(2+)</name>
        <dbReference type="ChEBI" id="CHEBI:29105"/>
    </ligand>
</feature>
<dbReference type="SUPFAM" id="SSF82282">
    <property type="entry name" value="Homocysteine S-methyltransferase"/>
    <property type="match status" value="1"/>
</dbReference>
<dbReference type="PANTHER" id="PTHR46015:SF1">
    <property type="entry name" value="HOMOCYSTEINE S-METHYLTRANSFERASE-LIKE ISOFORM 1"/>
    <property type="match status" value="1"/>
</dbReference>
<dbReference type="GO" id="GO:0033528">
    <property type="term" value="P:S-methylmethionine cycle"/>
    <property type="evidence" value="ECO:0007669"/>
    <property type="project" value="TreeGrafter"/>
</dbReference>
<keyword evidence="1 5" id="KW-0489">Methyltransferase</keyword>
<keyword evidence="3 5" id="KW-0479">Metal-binding</keyword>
<dbReference type="AlphaFoldDB" id="A0AAV5GCZ1"/>
<comment type="cofactor">
    <cofactor evidence="5">
        <name>Zn(2+)</name>
        <dbReference type="ChEBI" id="CHEBI:29105"/>
    </cofactor>
</comment>
<feature type="domain" description="Hcy-binding" evidence="6">
    <location>
        <begin position="3"/>
        <end position="420"/>
    </location>
</feature>
<dbReference type="InterPro" id="IPR051486">
    <property type="entry name" value="Hcy_S-methyltransferase"/>
</dbReference>
<feature type="binding site" evidence="5">
    <location>
        <position position="406"/>
    </location>
    <ligand>
        <name>Zn(2+)</name>
        <dbReference type="ChEBI" id="CHEBI:29105"/>
    </ligand>
</feature>
<evidence type="ECO:0000256" key="4">
    <source>
        <dbReference type="ARBA" id="ARBA00022833"/>
    </source>
</evidence>
<feature type="binding site" evidence="5">
    <location>
        <position position="405"/>
    </location>
    <ligand>
        <name>Zn(2+)</name>
        <dbReference type="ChEBI" id="CHEBI:29105"/>
    </ligand>
</feature>
<dbReference type="GO" id="GO:0046872">
    <property type="term" value="F:metal ion binding"/>
    <property type="evidence" value="ECO:0007669"/>
    <property type="project" value="UniProtKB-KW"/>
</dbReference>
<name>A0AAV5GCZ1_9BASI</name>
<dbReference type="PROSITE" id="PS50970">
    <property type="entry name" value="HCY"/>
    <property type="match status" value="1"/>
</dbReference>
<dbReference type="InterPro" id="IPR003726">
    <property type="entry name" value="HCY_dom"/>
</dbReference>
<accession>A0AAV5GCZ1</accession>
<dbReference type="PANTHER" id="PTHR46015">
    <property type="entry name" value="ZGC:172121"/>
    <property type="match status" value="1"/>
</dbReference>
<keyword evidence="8" id="KW-1185">Reference proteome</keyword>
<dbReference type="GO" id="GO:0032259">
    <property type="term" value="P:methylation"/>
    <property type="evidence" value="ECO:0007669"/>
    <property type="project" value="UniProtKB-KW"/>
</dbReference>
<dbReference type="GO" id="GO:0009086">
    <property type="term" value="P:methionine biosynthetic process"/>
    <property type="evidence" value="ECO:0007669"/>
    <property type="project" value="TreeGrafter"/>
</dbReference>
<reference evidence="7 8" key="1">
    <citation type="submission" date="2021-12" db="EMBL/GenBank/DDBJ databases">
        <title>High titer production of polyol ester of fatty acids by Rhodotorula paludigena BS15 towards product separation-free biomass refinery.</title>
        <authorList>
            <person name="Mano J."/>
            <person name="Ono H."/>
            <person name="Tanaka T."/>
            <person name="Naito K."/>
            <person name="Sushida H."/>
            <person name="Ike M."/>
            <person name="Tokuyasu K."/>
            <person name="Kitaoka M."/>
        </authorList>
    </citation>
    <scope>NUCLEOTIDE SEQUENCE [LARGE SCALE GENOMIC DNA]</scope>
    <source>
        <strain evidence="7 8">BS15</strain>
    </source>
</reference>
<comment type="caution">
    <text evidence="7">The sequence shown here is derived from an EMBL/GenBank/DDBJ whole genome shotgun (WGS) entry which is preliminary data.</text>
</comment>
<gene>
    <name evidence="7" type="ORF">Rhopal_000565-T1</name>
</gene>
<dbReference type="InterPro" id="IPR036589">
    <property type="entry name" value="HCY_dom_sf"/>
</dbReference>
<keyword evidence="2 5" id="KW-0808">Transferase</keyword>
<sequence length="426" mass="44205">MPGFSSIFPPERKVVVLDGGMGTTLQAPPFELGLDSALWSSELLATEPGRAQLDKLHCTWVDAGADVVETCTYQSTLPLFLGDRTSPSSAEIDASLQTMVSALPLACASCSSASHSAPAGGAAVALSLGPYGSSLQPGQEYTGAYPPPFGPAATAAGDAKPACSSAALQAVPLPLEAVRALGVGSASDEELHLAAWHLQRLEHFASVGAPTWDAGIKLLAFETVPSVTEILAIRRAVATFRSSRPAVAEKPFYISLVFPRDTKHSADDAEAPVRFPDPALSHLPSLASQLPTLAQALFAAPREGDSAAYASPDGVGFNCTSPLRAAEVVRGLSSAALEQLAADPATQNKPWFFLYPDGGAIYDVVSRSWHHPAGLTDSAWAALVADAAGIARESGAWGGVGVGGCCKAGPGAIRELRKEVERRGWR</sequence>
<evidence type="ECO:0000256" key="3">
    <source>
        <dbReference type="ARBA" id="ARBA00022723"/>
    </source>
</evidence>
<dbReference type="GO" id="GO:0008898">
    <property type="term" value="F:S-adenosylmethionine-homocysteine S-methyltransferase activity"/>
    <property type="evidence" value="ECO:0007669"/>
    <property type="project" value="TreeGrafter"/>
</dbReference>
<evidence type="ECO:0000256" key="1">
    <source>
        <dbReference type="ARBA" id="ARBA00022603"/>
    </source>
</evidence>
<keyword evidence="4 5" id="KW-0862">Zinc</keyword>
<dbReference type="Gene3D" id="3.20.20.330">
    <property type="entry name" value="Homocysteine-binding-like domain"/>
    <property type="match status" value="1"/>
</dbReference>
<dbReference type="EMBL" id="BQKY01000001">
    <property type="protein sequence ID" value="GJN87610.1"/>
    <property type="molecule type" value="Genomic_DNA"/>
</dbReference>
<evidence type="ECO:0000256" key="5">
    <source>
        <dbReference type="PROSITE-ProRule" id="PRU00333"/>
    </source>
</evidence>
<proteinExistence type="predicted"/>